<organism evidence="10 11">
    <name type="scientific">Fervidobacterium gondwanense DSM 13020</name>
    <dbReference type="NCBI Taxonomy" id="1121883"/>
    <lineage>
        <taxon>Bacteria</taxon>
        <taxon>Thermotogati</taxon>
        <taxon>Thermotogota</taxon>
        <taxon>Thermotogae</taxon>
        <taxon>Thermotogales</taxon>
        <taxon>Fervidobacteriaceae</taxon>
        <taxon>Fervidobacterium</taxon>
    </lineage>
</organism>
<comment type="subcellular location">
    <subcellularLocation>
        <location evidence="1">Cell membrane</location>
        <topology evidence="1">Multi-pass membrane protein</topology>
    </subcellularLocation>
</comment>
<dbReference type="AlphaFoldDB" id="A0A1M7RQV9"/>
<keyword evidence="5 9" id="KW-0812">Transmembrane</keyword>
<sequence length="173" mass="19144">MKKATRIATIGIMSALATGLMFLEFPIFPAANFLKFDPSDILPLLSGFIFGPLDGILVLLIKDLLFYLLKSGDIVGIAMNFAAGVSFLLPAVYIYKIRKNRVFEIMGYVVGVLSVTGIMTVLNMLVVPLYWKIPMSETVKLLPYIAGFNAIKFSIDSVVNGLIRERISKIFEN</sequence>
<dbReference type="OrthoDB" id="9809216at2"/>
<dbReference type="InterPro" id="IPR024529">
    <property type="entry name" value="ECF_trnsprt_substrate-spec"/>
</dbReference>
<comment type="similarity">
    <text evidence="2 8">Belongs to the prokaryotic riboflavin transporter (P-RFT) (TC 2.A.87) family.</text>
</comment>
<dbReference type="Gene3D" id="1.10.1760.20">
    <property type="match status" value="1"/>
</dbReference>
<gene>
    <name evidence="10" type="ORF">SAMN02745226_00034</name>
</gene>
<reference evidence="11" key="1">
    <citation type="submission" date="2016-12" db="EMBL/GenBank/DDBJ databases">
        <authorList>
            <person name="Varghese N."/>
            <person name="Submissions S."/>
        </authorList>
    </citation>
    <scope>NUCLEOTIDE SEQUENCE [LARGE SCALE GENOMIC DNA]</scope>
    <source>
        <strain evidence="11">DSM 13020</strain>
    </source>
</reference>
<evidence type="ECO:0000256" key="4">
    <source>
        <dbReference type="ARBA" id="ARBA00022475"/>
    </source>
</evidence>
<dbReference type="Proteomes" id="UP000184207">
    <property type="component" value="Unassembled WGS sequence"/>
</dbReference>
<keyword evidence="7 8" id="KW-0472">Membrane</keyword>
<dbReference type="Pfam" id="PF12822">
    <property type="entry name" value="ECF_trnsprt"/>
    <property type="match status" value="1"/>
</dbReference>
<dbReference type="PANTHER" id="PTHR38438:SF1">
    <property type="entry name" value="RIBOFLAVIN TRANSPORTER RIBU"/>
    <property type="match status" value="1"/>
</dbReference>
<evidence type="ECO:0000256" key="3">
    <source>
        <dbReference type="ARBA" id="ARBA00022448"/>
    </source>
</evidence>
<dbReference type="STRING" id="1121883.SAMN02745226_00034"/>
<evidence type="ECO:0000256" key="1">
    <source>
        <dbReference type="ARBA" id="ARBA00004651"/>
    </source>
</evidence>
<feature type="transmembrane region" description="Helical" evidence="9">
    <location>
        <begin position="105"/>
        <end position="131"/>
    </location>
</feature>
<keyword evidence="11" id="KW-1185">Reference proteome</keyword>
<evidence type="ECO:0000256" key="5">
    <source>
        <dbReference type="ARBA" id="ARBA00022692"/>
    </source>
</evidence>
<feature type="transmembrane region" description="Helical" evidence="9">
    <location>
        <begin position="7"/>
        <end position="29"/>
    </location>
</feature>
<evidence type="ECO:0000256" key="7">
    <source>
        <dbReference type="ARBA" id="ARBA00023136"/>
    </source>
</evidence>
<keyword evidence="6 9" id="KW-1133">Transmembrane helix</keyword>
<feature type="transmembrane region" description="Helical" evidence="9">
    <location>
        <begin position="73"/>
        <end position="93"/>
    </location>
</feature>
<keyword evidence="4 8" id="KW-1003">Cell membrane</keyword>
<evidence type="ECO:0000256" key="9">
    <source>
        <dbReference type="SAM" id="Phobius"/>
    </source>
</evidence>
<evidence type="ECO:0000313" key="11">
    <source>
        <dbReference type="Proteomes" id="UP000184207"/>
    </source>
</evidence>
<dbReference type="PIRSF" id="PIRSF037778">
    <property type="entry name" value="UCP037778_transp_RibU"/>
    <property type="match status" value="1"/>
</dbReference>
<comment type="function">
    <text evidence="8">Probably a riboflavin-binding protein that interacts with the energy-coupling factor (ECF) ABC-transporter complex.</text>
</comment>
<dbReference type="GO" id="GO:0005886">
    <property type="term" value="C:plasma membrane"/>
    <property type="evidence" value="ECO:0007669"/>
    <property type="project" value="UniProtKB-SubCell"/>
</dbReference>
<dbReference type="PANTHER" id="PTHR38438">
    <property type="entry name" value="RIBOFLAVIN TRANSPORTER RIBU"/>
    <property type="match status" value="1"/>
</dbReference>
<dbReference type="GO" id="GO:0032217">
    <property type="term" value="F:riboflavin transmembrane transporter activity"/>
    <property type="evidence" value="ECO:0007669"/>
    <property type="project" value="UniProtKB-UniRule"/>
</dbReference>
<evidence type="ECO:0000313" key="10">
    <source>
        <dbReference type="EMBL" id="SHN48703.1"/>
    </source>
</evidence>
<evidence type="ECO:0000256" key="8">
    <source>
        <dbReference type="PIRNR" id="PIRNR037778"/>
    </source>
</evidence>
<dbReference type="EMBL" id="FRDJ01000001">
    <property type="protein sequence ID" value="SHN48703.1"/>
    <property type="molecule type" value="Genomic_DNA"/>
</dbReference>
<dbReference type="RefSeq" id="WP_072757119.1">
    <property type="nucleotide sequence ID" value="NZ_FRDJ01000001.1"/>
</dbReference>
<dbReference type="InterPro" id="IPR025720">
    <property type="entry name" value="RibU"/>
</dbReference>
<keyword evidence="3 8" id="KW-0813">Transport</keyword>
<evidence type="ECO:0000256" key="6">
    <source>
        <dbReference type="ARBA" id="ARBA00022989"/>
    </source>
</evidence>
<name>A0A1M7RQV9_FERGO</name>
<proteinExistence type="inferred from homology"/>
<accession>A0A1M7RQV9</accession>
<protein>
    <recommendedName>
        <fullName evidence="8">Riboflavin transporter</fullName>
    </recommendedName>
</protein>
<evidence type="ECO:0000256" key="2">
    <source>
        <dbReference type="ARBA" id="ARBA00005540"/>
    </source>
</evidence>